<dbReference type="PIRSF" id="PIRSF006402">
    <property type="entry name" value="UCP006402_thioredoxin"/>
    <property type="match status" value="1"/>
</dbReference>
<dbReference type="RefSeq" id="WP_012813622.1">
    <property type="nucleotide sequence ID" value="NC_013222.1"/>
</dbReference>
<dbReference type="Pfam" id="PF03190">
    <property type="entry name" value="Thioredox_DsbH"/>
    <property type="match status" value="1"/>
</dbReference>
<dbReference type="InterPro" id="IPR024705">
    <property type="entry name" value="Ssp411"/>
</dbReference>
<sequence>MEKTPNDLIHETSPYLQQHAYNPVHWVPWTEANLQRAAEENKPLLISIGYAACHWCHVMEHECFEDPEVAEVMNTLFIPIKVDREERPDVDQVYMDALQLMTGSGGWPLNVAALPDGKPFWGATYLPRDRWLQALVQLGRLYREDPDRIREYADDLTSAVARINLPESDPNAALPGHGEISGWIDSMKPRFDGEYGGMQGAPKFMMPAALNLFLHQESLHPDPTLEMHVNQTLTAMAFGGLFDQVGGGFSRYSVDARWHVPHFEKMAYDNAQLLSLYARAFARYGDPLYREVVSRTTEFLLRDLAHPDGCFYSSLDADSRNRDGNLEEGAYYTWREPELREALGGDYELFAAAYSIDTFGYWEDGKYVLIRREADADLAGRLGLPEPELRERLQSCRDRLLRLRDKRDAPRLDDKVLTSWNGLLLSGLADAWRYCGLEKARDAAGKLANYLDGEVTRKDGSVPHSTKGGSGGGHGFLEDYACLAAGYISWAEATGENTWMDRARNLCTYALQYFGLPGEPLLYFNSSLDPALIRRSLETADNVIPASNSIMAKNLFVLGSYFGDAQWITRSREMLTAMVPSIGKYPGQYTNWMQLALWMSVPFYEVAVCGPDAMEQSATLRRNYLPQCLLALSGEASDLPLFRGRFNPPKTRIFICREGSCKQPLEDSGKALELLRTYASD</sequence>
<evidence type="ECO:0000313" key="3">
    <source>
        <dbReference type="Proteomes" id="UP000009049"/>
    </source>
</evidence>
<dbReference type="InterPro" id="IPR004879">
    <property type="entry name" value="Ssp411-like_TRX"/>
</dbReference>
<dbReference type="PANTHER" id="PTHR42899:SF1">
    <property type="entry name" value="SPERMATOGENESIS-ASSOCIATED PROTEIN 20"/>
    <property type="match status" value="1"/>
</dbReference>
<evidence type="ECO:0000259" key="1">
    <source>
        <dbReference type="Pfam" id="PF03190"/>
    </source>
</evidence>
<dbReference type="eggNOG" id="COG1331">
    <property type="taxonomic scope" value="Bacteria"/>
</dbReference>
<feature type="domain" description="Spermatogenesis-associated protein 20-like TRX" evidence="1">
    <location>
        <begin position="6"/>
        <end position="160"/>
    </location>
</feature>
<reference evidence="2 3" key="1">
    <citation type="journal article" date="2009" name="J. Bacteriol.">
        <title>Complete genome sequence of Robiginitalea biformata HTCC2501.</title>
        <authorList>
            <person name="Oh H.M."/>
            <person name="Giovannoni S.J."/>
            <person name="Lee K."/>
            <person name="Ferriera S."/>
            <person name="Johnson J."/>
            <person name="Cho J.C."/>
        </authorList>
    </citation>
    <scope>NUCLEOTIDE SEQUENCE [LARGE SCALE GENOMIC DNA]</scope>
    <source>
        <strain evidence="3">ATCC BAA-864 / HTCC2501 / KCTC 12146</strain>
    </source>
</reference>
<dbReference type="OrthoDB" id="9762614at2"/>
<gene>
    <name evidence="2" type="ordered locus">RB2501_03495</name>
</gene>
<dbReference type="KEGG" id="rbi:RB2501_03495"/>
<dbReference type="InterPro" id="IPR008928">
    <property type="entry name" value="6-hairpin_glycosidase_sf"/>
</dbReference>
<dbReference type="SUPFAM" id="SSF48208">
    <property type="entry name" value="Six-hairpin glycosidases"/>
    <property type="match status" value="1"/>
</dbReference>
<dbReference type="PANTHER" id="PTHR42899">
    <property type="entry name" value="SPERMATOGENESIS-ASSOCIATED PROTEIN 20"/>
    <property type="match status" value="1"/>
</dbReference>
<dbReference type="InterPro" id="IPR012341">
    <property type="entry name" value="6hp_glycosidase-like_sf"/>
</dbReference>
<dbReference type="CDD" id="cd02955">
    <property type="entry name" value="SSP411"/>
    <property type="match status" value="1"/>
</dbReference>
<accession>A4CG69</accession>
<dbReference type="SUPFAM" id="SSF52833">
    <property type="entry name" value="Thioredoxin-like"/>
    <property type="match status" value="1"/>
</dbReference>
<dbReference type="Gene3D" id="3.40.30.10">
    <property type="entry name" value="Glutaredoxin"/>
    <property type="match status" value="1"/>
</dbReference>
<proteinExistence type="predicted"/>
<dbReference type="EMBL" id="CP001712">
    <property type="protein sequence ID" value="EAR15927.1"/>
    <property type="molecule type" value="Genomic_DNA"/>
</dbReference>
<dbReference type="GO" id="GO:0005975">
    <property type="term" value="P:carbohydrate metabolic process"/>
    <property type="evidence" value="ECO:0007669"/>
    <property type="project" value="InterPro"/>
</dbReference>
<dbReference type="Gene3D" id="1.50.10.10">
    <property type="match status" value="1"/>
</dbReference>
<dbReference type="AlphaFoldDB" id="A4CG69"/>
<dbReference type="Proteomes" id="UP000009049">
    <property type="component" value="Chromosome"/>
</dbReference>
<protein>
    <recommendedName>
        <fullName evidence="1">Spermatogenesis-associated protein 20-like TRX domain-containing protein</fullName>
    </recommendedName>
</protein>
<name>A4CG69_ROBBH</name>
<organism evidence="2 3">
    <name type="scientific">Robiginitalea biformata (strain ATCC BAA-864 / DSM 15991 / KCTC 12146 / HTCC2501)</name>
    <dbReference type="NCBI Taxonomy" id="313596"/>
    <lineage>
        <taxon>Bacteria</taxon>
        <taxon>Pseudomonadati</taxon>
        <taxon>Bacteroidota</taxon>
        <taxon>Flavobacteriia</taxon>
        <taxon>Flavobacteriales</taxon>
        <taxon>Flavobacteriaceae</taxon>
        <taxon>Robiginitalea</taxon>
    </lineage>
</organism>
<dbReference type="InterPro" id="IPR036249">
    <property type="entry name" value="Thioredoxin-like_sf"/>
</dbReference>
<dbReference type="STRING" id="313596.RB2501_03495"/>
<keyword evidence="3" id="KW-1185">Reference proteome</keyword>
<evidence type="ECO:0000313" key="2">
    <source>
        <dbReference type="EMBL" id="EAR15927.1"/>
    </source>
</evidence>
<dbReference type="HOGENOM" id="CLU_014051_4_2_10"/>